<proteinExistence type="predicted"/>
<dbReference type="Pfam" id="PF04397">
    <property type="entry name" value="LytTR"/>
    <property type="match status" value="1"/>
</dbReference>
<dbReference type="Gene3D" id="3.40.50.2300">
    <property type="match status" value="1"/>
</dbReference>
<evidence type="ECO:0000256" key="1">
    <source>
        <dbReference type="PROSITE-ProRule" id="PRU00169"/>
    </source>
</evidence>
<dbReference type="Pfam" id="PF00072">
    <property type="entry name" value="Response_reg"/>
    <property type="match status" value="1"/>
</dbReference>
<dbReference type="eggNOG" id="COG3279">
    <property type="taxonomic scope" value="Bacteria"/>
</dbReference>
<gene>
    <name evidence="4" type="ordered locus">Halhy_1105</name>
</gene>
<dbReference type="PROSITE" id="PS50930">
    <property type="entry name" value="HTH_LYTTR"/>
    <property type="match status" value="1"/>
</dbReference>
<evidence type="ECO:0000259" key="2">
    <source>
        <dbReference type="PROSITE" id="PS50110"/>
    </source>
</evidence>
<dbReference type="AlphaFoldDB" id="F4KRL4"/>
<dbReference type="HOGENOM" id="CLU_000445_14_1_10"/>
<feature type="domain" description="Response regulatory" evidence="2">
    <location>
        <begin position="4"/>
        <end position="115"/>
    </location>
</feature>
<dbReference type="GO" id="GO:0003677">
    <property type="term" value="F:DNA binding"/>
    <property type="evidence" value="ECO:0007669"/>
    <property type="project" value="InterPro"/>
</dbReference>
<feature type="domain" description="HTH LytTR-type" evidence="3">
    <location>
        <begin position="163"/>
        <end position="261"/>
    </location>
</feature>
<reference evidence="4 5" key="1">
    <citation type="journal article" date="2011" name="Stand. Genomic Sci.">
        <title>Complete genome sequence of Haliscomenobacter hydrossis type strain (O).</title>
        <authorList>
            <consortium name="US DOE Joint Genome Institute (JGI-PGF)"/>
            <person name="Daligault H."/>
            <person name="Lapidus A."/>
            <person name="Zeytun A."/>
            <person name="Nolan M."/>
            <person name="Lucas S."/>
            <person name="Del Rio T.G."/>
            <person name="Tice H."/>
            <person name="Cheng J.F."/>
            <person name="Tapia R."/>
            <person name="Han C."/>
            <person name="Goodwin L."/>
            <person name="Pitluck S."/>
            <person name="Liolios K."/>
            <person name="Pagani I."/>
            <person name="Ivanova N."/>
            <person name="Huntemann M."/>
            <person name="Mavromatis K."/>
            <person name="Mikhailova N."/>
            <person name="Pati A."/>
            <person name="Chen A."/>
            <person name="Palaniappan K."/>
            <person name="Land M."/>
            <person name="Hauser L."/>
            <person name="Brambilla E.M."/>
            <person name="Rohde M."/>
            <person name="Verbarg S."/>
            <person name="Goker M."/>
            <person name="Bristow J."/>
            <person name="Eisen J.A."/>
            <person name="Markowitz V."/>
            <person name="Hugenholtz P."/>
            <person name="Kyrpides N.C."/>
            <person name="Klenk H.P."/>
            <person name="Woyke T."/>
        </authorList>
    </citation>
    <scope>NUCLEOTIDE SEQUENCE [LARGE SCALE GENOMIC DNA]</scope>
    <source>
        <strain evidence="5">ATCC 27775 / DSM 1100 / LMG 10767 / O</strain>
    </source>
</reference>
<dbReference type="Proteomes" id="UP000008461">
    <property type="component" value="Chromosome"/>
</dbReference>
<organism evidence="4 5">
    <name type="scientific">Haliscomenobacter hydrossis (strain ATCC 27775 / DSM 1100 / LMG 10767 / O)</name>
    <dbReference type="NCBI Taxonomy" id="760192"/>
    <lineage>
        <taxon>Bacteria</taxon>
        <taxon>Pseudomonadati</taxon>
        <taxon>Bacteroidota</taxon>
        <taxon>Saprospiria</taxon>
        <taxon>Saprospirales</taxon>
        <taxon>Haliscomenobacteraceae</taxon>
        <taxon>Haliscomenobacter</taxon>
    </lineage>
</organism>
<keyword evidence="1" id="KW-0597">Phosphoprotein</keyword>
<evidence type="ECO:0000313" key="4">
    <source>
        <dbReference type="EMBL" id="AEE49003.1"/>
    </source>
</evidence>
<reference key="2">
    <citation type="submission" date="2011-04" db="EMBL/GenBank/DDBJ databases">
        <title>Complete sequence of chromosome of Haliscomenobacter hydrossis DSM 1100.</title>
        <authorList>
            <consortium name="US DOE Joint Genome Institute (JGI-PGF)"/>
            <person name="Lucas S."/>
            <person name="Han J."/>
            <person name="Lapidus A."/>
            <person name="Bruce D."/>
            <person name="Goodwin L."/>
            <person name="Pitluck S."/>
            <person name="Peters L."/>
            <person name="Kyrpides N."/>
            <person name="Mavromatis K."/>
            <person name="Ivanova N."/>
            <person name="Ovchinnikova G."/>
            <person name="Pagani I."/>
            <person name="Daligault H."/>
            <person name="Detter J.C."/>
            <person name="Han C."/>
            <person name="Land M."/>
            <person name="Hauser L."/>
            <person name="Markowitz V."/>
            <person name="Cheng J.-F."/>
            <person name="Hugenholtz P."/>
            <person name="Woyke T."/>
            <person name="Wu D."/>
            <person name="Verbarg S."/>
            <person name="Frueling A."/>
            <person name="Brambilla E."/>
            <person name="Klenk H.-P."/>
            <person name="Eisen J.A."/>
        </authorList>
    </citation>
    <scope>NUCLEOTIDE SEQUENCE</scope>
    <source>
        <strain>DSM 1100</strain>
    </source>
</reference>
<evidence type="ECO:0000313" key="5">
    <source>
        <dbReference type="Proteomes" id="UP000008461"/>
    </source>
</evidence>
<dbReference type="Gene3D" id="2.40.50.1020">
    <property type="entry name" value="LytTr DNA-binding domain"/>
    <property type="match status" value="1"/>
</dbReference>
<dbReference type="InterPro" id="IPR007492">
    <property type="entry name" value="LytTR_DNA-bd_dom"/>
</dbReference>
<evidence type="ECO:0000259" key="3">
    <source>
        <dbReference type="PROSITE" id="PS50930"/>
    </source>
</evidence>
<dbReference type="KEGG" id="hhy:Halhy_1105"/>
<sequence>MKIRCLIVDDEPLALDVLSSYIHRIEGLELIGRCENALQAFALMQEQTVDLLFLDIQMPKLDGIEFLKTLQQRPKIIFTTAYRDYAIEAFEMDAVDYLLKPIPFSRFLKALSKAYSQFQQAANAAGETMPGSGLGTSIMIAPGISNMPSLNEDPLPMQTADSIIVRADKKMIKVPLDDIQYIESLKDYVIIHVGGRRIVTKQKISYLEQKLPDGKFLRIHRSFLVALNKIQAFSPNHVEINGQELPIGRSYKSEVAKVLGFV</sequence>
<dbReference type="InterPro" id="IPR011006">
    <property type="entry name" value="CheY-like_superfamily"/>
</dbReference>
<feature type="modified residue" description="4-aspartylphosphate" evidence="1">
    <location>
        <position position="55"/>
    </location>
</feature>
<dbReference type="RefSeq" id="WP_013763558.1">
    <property type="nucleotide sequence ID" value="NC_015510.1"/>
</dbReference>
<protein>
    <submittedName>
        <fullName evidence="4">Two component transcriptional regulator, LytTR family</fullName>
    </submittedName>
</protein>
<dbReference type="PANTHER" id="PTHR37299:SF1">
    <property type="entry name" value="STAGE 0 SPORULATION PROTEIN A HOMOLOG"/>
    <property type="match status" value="1"/>
</dbReference>
<dbReference type="SUPFAM" id="SSF52172">
    <property type="entry name" value="CheY-like"/>
    <property type="match status" value="1"/>
</dbReference>
<dbReference type="SMART" id="SM00448">
    <property type="entry name" value="REC"/>
    <property type="match status" value="1"/>
</dbReference>
<dbReference type="FunFam" id="3.40.50.2300:FF:000051">
    <property type="entry name" value="Two-component response regulator yehT"/>
    <property type="match status" value="1"/>
</dbReference>
<dbReference type="GO" id="GO:0000156">
    <property type="term" value="F:phosphorelay response regulator activity"/>
    <property type="evidence" value="ECO:0007669"/>
    <property type="project" value="InterPro"/>
</dbReference>
<dbReference type="InterPro" id="IPR046947">
    <property type="entry name" value="LytR-like"/>
</dbReference>
<dbReference type="PANTHER" id="PTHR37299">
    <property type="entry name" value="TRANSCRIPTIONAL REGULATOR-RELATED"/>
    <property type="match status" value="1"/>
</dbReference>
<dbReference type="OrthoDB" id="1646880at2"/>
<keyword evidence="5" id="KW-1185">Reference proteome</keyword>
<name>F4KRL4_HALH1</name>
<dbReference type="PROSITE" id="PS50110">
    <property type="entry name" value="RESPONSE_REGULATORY"/>
    <property type="match status" value="1"/>
</dbReference>
<accession>F4KRL4</accession>
<dbReference type="SMART" id="SM00850">
    <property type="entry name" value="LytTR"/>
    <property type="match status" value="1"/>
</dbReference>
<dbReference type="STRING" id="760192.Halhy_1105"/>
<dbReference type="EMBL" id="CP002691">
    <property type="protein sequence ID" value="AEE49003.1"/>
    <property type="molecule type" value="Genomic_DNA"/>
</dbReference>
<dbReference type="InterPro" id="IPR001789">
    <property type="entry name" value="Sig_transdc_resp-reg_receiver"/>
</dbReference>